<protein>
    <recommendedName>
        <fullName evidence="5 12">Glucosylceramidase</fullName>
        <ecNumber evidence="5 12">3.2.1.45</ecNumber>
    </recommendedName>
</protein>
<evidence type="ECO:0000256" key="10">
    <source>
        <dbReference type="ARBA" id="ARBA00050474"/>
    </source>
</evidence>
<dbReference type="GO" id="GO:0005764">
    <property type="term" value="C:lysosome"/>
    <property type="evidence" value="ECO:0007669"/>
    <property type="project" value="UniProtKB-ARBA"/>
</dbReference>
<comment type="similarity">
    <text evidence="4 12">Belongs to the glycosyl hydrolase 30 family.</text>
</comment>
<dbReference type="GO" id="GO:0016241">
    <property type="term" value="P:regulation of macroautophagy"/>
    <property type="evidence" value="ECO:0007669"/>
    <property type="project" value="UniProtKB-ARBA"/>
</dbReference>
<dbReference type="EC" id="3.2.1.45" evidence="5 12"/>
<comment type="pathway">
    <text evidence="3">Sphingolipid metabolism.</text>
</comment>
<feature type="domain" description="Glycosyl hydrolase family 30 TIM-barrel" evidence="14">
    <location>
        <begin position="165"/>
        <end position="417"/>
    </location>
</feature>
<dbReference type="Pfam" id="PF17189">
    <property type="entry name" value="Glyco_hydro_30C"/>
    <property type="match status" value="1"/>
</dbReference>
<gene>
    <name evidence="16" type="ORF">BDFB_013370</name>
</gene>
<dbReference type="Proteomes" id="UP000292052">
    <property type="component" value="Unassembled WGS sequence"/>
</dbReference>
<evidence type="ECO:0000256" key="1">
    <source>
        <dbReference type="ARBA" id="ARBA00001013"/>
    </source>
</evidence>
<feature type="domain" description="Glycosyl hydrolase family 30 TIM-barrel" evidence="14">
    <location>
        <begin position="93"/>
        <end position="156"/>
    </location>
</feature>
<dbReference type="GO" id="GO:0008202">
    <property type="term" value="P:steroid metabolic process"/>
    <property type="evidence" value="ECO:0007669"/>
    <property type="project" value="UniProtKB-ARBA"/>
</dbReference>
<reference evidence="16 17" key="1">
    <citation type="submission" date="2017-03" db="EMBL/GenBank/DDBJ databases">
        <title>Genome of the blue death feigning beetle - Asbolus verrucosus.</title>
        <authorList>
            <person name="Rider S.D."/>
        </authorList>
    </citation>
    <scope>NUCLEOTIDE SEQUENCE [LARGE SCALE GENOMIC DNA]</scope>
    <source>
        <strain evidence="16">Butters</strain>
        <tissue evidence="16">Head and leg muscle</tissue>
    </source>
</reference>
<dbReference type="EMBL" id="QDEB01043283">
    <property type="protein sequence ID" value="RZC38437.1"/>
    <property type="molecule type" value="Genomic_DNA"/>
</dbReference>
<keyword evidence="7 12" id="KW-0378">Hydrolase</keyword>
<evidence type="ECO:0000256" key="9">
    <source>
        <dbReference type="ARBA" id="ARBA00023098"/>
    </source>
</evidence>
<evidence type="ECO:0000256" key="4">
    <source>
        <dbReference type="ARBA" id="ARBA00005382"/>
    </source>
</evidence>
<dbReference type="PANTHER" id="PTHR11069">
    <property type="entry name" value="GLUCOSYLCERAMIDASE"/>
    <property type="match status" value="1"/>
</dbReference>
<comment type="catalytic activity">
    <reaction evidence="1">
        <text>a beta-D-glucosyl-(1&lt;-&gt;1')-N-acylsphing-4-enine + H2O = an N-acylsphing-4-enine + D-glucose</text>
        <dbReference type="Rhea" id="RHEA:13269"/>
        <dbReference type="ChEBI" id="CHEBI:4167"/>
        <dbReference type="ChEBI" id="CHEBI:15377"/>
        <dbReference type="ChEBI" id="CHEBI:22801"/>
        <dbReference type="ChEBI" id="CHEBI:52639"/>
        <dbReference type="EC" id="3.2.1.45"/>
    </reaction>
    <physiologicalReaction direction="left-to-right" evidence="1">
        <dbReference type="Rhea" id="RHEA:13270"/>
    </physiologicalReaction>
</comment>
<comment type="catalytic activity">
    <reaction evidence="11">
        <text>an N-acyl-1-beta-D-glucosyl-15-methylhexadecasphing-4-enine + H2O = an N-acyl-15-methylhexadecasphing-4-enine + D-glucose</text>
        <dbReference type="Rhea" id="RHEA:34755"/>
        <dbReference type="ChEBI" id="CHEBI:4167"/>
        <dbReference type="ChEBI" id="CHEBI:15377"/>
        <dbReference type="ChEBI" id="CHEBI:70815"/>
        <dbReference type="ChEBI" id="CHEBI:70846"/>
    </reaction>
    <physiologicalReaction direction="left-to-right" evidence="11">
        <dbReference type="Rhea" id="RHEA:34756"/>
    </physiologicalReaction>
</comment>
<evidence type="ECO:0000256" key="2">
    <source>
        <dbReference type="ARBA" id="ARBA00004760"/>
    </source>
</evidence>
<dbReference type="AlphaFoldDB" id="A0A482W1D1"/>
<accession>A0A482W1D1</accession>
<evidence type="ECO:0000256" key="7">
    <source>
        <dbReference type="ARBA" id="ARBA00022801"/>
    </source>
</evidence>
<feature type="non-terminal residue" evidence="16">
    <location>
        <position position="483"/>
    </location>
</feature>
<dbReference type="STRING" id="1661398.A0A482W1D1"/>
<dbReference type="InterPro" id="IPR001139">
    <property type="entry name" value="Glyco_hydro_30"/>
</dbReference>
<evidence type="ECO:0000256" key="11">
    <source>
        <dbReference type="ARBA" id="ARBA00051345"/>
    </source>
</evidence>
<dbReference type="InterPro" id="IPR017853">
    <property type="entry name" value="GH"/>
</dbReference>
<evidence type="ECO:0000259" key="15">
    <source>
        <dbReference type="Pfam" id="PF17189"/>
    </source>
</evidence>
<feature type="chain" id="PRO_5019833778" description="Glucosylceramidase" evidence="13">
    <location>
        <begin position="19"/>
        <end position="483"/>
    </location>
</feature>
<keyword evidence="17" id="KW-1185">Reference proteome</keyword>
<dbReference type="SUPFAM" id="SSF51445">
    <property type="entry name" value="(Trans)glycosidases"/>
    <property type="match status" value="1"/>
</dbReference>
<keyword evidence="6 13" id="KW-0732">Signal</keyword>
<dbReference type="GO" id="GO:0005102">
    <property type="term" value="F:signaling receptor binding"/>
    <property type="evidence" value="ECO:0007669"/>
    <property type="project" value="UniProtKB-ARBA"/>
</dbReference>
<keyword evidence="8 12" id="KW-0746">Sphingolipid metabolism</keyword>
<dbReference type="Pfam" id="PF02055">
    <property type="entry name" value="Glyco_hydro_30"/>
    <property type="match status" value="2"/>
</dbReference>
<keyword evidence="9 12" id="KW-0443">Lipid metabolism</keyword>
<feature type="domain" description="Glycosyl hydrolase family 30 beta sandwich" evidence="15">
    <location>
        <begin position="420"/>
        <end position="481"/>
    </location>
</feature>
<organism evidence="16 17">
    <name type="scientific">Asbolus verrucosus</name>
    <name type="common">Desert ironclad beetle</name>
    <dbReference type="NCBI Taxonomy" id="1661398"/>
    <lineage>
        <taxon>Eukaryota</taxon>
        <taxon>Metazoa</taxon>
        <taxon>Ecdysozoa</taxon>
        <taxon>Arthropoda</taxon>
        <taxon>Hexapoda</taxon>
        <taxon>Insecta</taxon>
        <taxon>Pterygota</taxon>
        <taxon>Neoptera</taxon>
        <taxon>Endopterygota</taxon>
        <taxon>Coleoptera</taxon>
        <taxon>Polyphaga</taxon>
        <taxon>Cucujiformia</taxon>
        <taxon>Tenebrionidae</taxon>
        <taxon>Pimeliinae</taxon>
        <taxon>Asbolus</taxon>
    </lineage>
</organism>
<evidence type="ECO:0000256" key="3">
    <source>
        <dbReference type="ARBA" id="ARBA00004991"/>
    </source>
</evidence>
<dbReference type="GO" id="GO:0016758">
    <property type="term" value="F:hexosyltransferase activity"/>
    <property type="evidence" value="ECO:0007669"/>
    <property type="project" value="UniProtKB-ARBA"/>
</dbReference>
<dbReference type="GO" id="GO:0006066">
    <property type="term" value="P:alcohol metabolic process"/>
    <property type="evidence" value="ECO:0007669"/>
    <property type="project" value="UniProtKB-ARBA"/>
</dbReference>
<proteinExistence type="inferred from homology"/>
<evidence type="ECO:0000256" key="6">
    <source>
        <dbReference type="ARBA" id="ARBA00022729"/>
    </source>
</evidence>
<dbReference type="GO" id="GO:0006914">
    <property type="term" value="P:autophagy"/>
    <property type="evidence" value="ECO:0007669"/>
    <property type="project" value="UniProtKB-ARBA"/>
</dbReference>
<evidence type="ECO:0000259" key="14">
    <source>
        <dbReference type="Pfam" id="PF02055"/>
    </source>
</evidence>
<dbReference type="GO" id="GO:0007040">
    <property type="term" value="P:lysosome organization"/>
    <property type="evidence" value="ECO:0007669"/>
    <property type="project" value="UniProtKB-ARBA"/>
</dbReference>
<evidence type="ECO:0000256" key="8">
    <source>
        <dbReference type="ARBA" id="ARBA00022919"/>
    </source>
</evidence>
<dbReference type="PANTHER" id="PTHR11069:SF23">
    <property type="entry name" value="LYSOSOMAL ACID GLUCOSYLCERAMIDASE"/>
    <property type="match status" value="1"/>
</dbReference>
<dbReference type="GO" id="GO:0010605">
    <property type="term" value="P:negative regulation of macromolecule metabolic process"/>
    <property type="evidence" value="ECO:0007669"/>
    <property type="project" value="UniProtKB-ARBA"/>
</dbReference>
<dbReference type="GO" id="GO:0005774">
    <property type="term" value="C:vacuolar membrane"/>
    <property type="evidence" value="ECO:0007669"/>
    <property type="project" value="UniProtKB-ARBA"/>
</dbReference>
<feature type="signal peptide" evidence="13">
    <location>
        <begin position="1"/>
        <end position="18"/>
    </location>
</feature>
<evidence type="ECO:0000313" key="17">
    <source>
        <dbReference type="Proteomes" id="UP000292052"/>
    </source>
</evidence>
<comment type="pathway">
    <text evidence="2">Lipid metabolism; sphingolipid metabolism.</text>
</comment>
<dbReference type="Gene3D" id="3.20.20.80">
    <property type="entry name" value="Glycosidases"/>
    <property type="match status" value="1"/>
</dbReference>
<name>A0A482W1D1_ASBVE</name>
<dbReference type="FunFam" id="3.20.20.80:FF:000030">
    <property type="entry name" value="Lysosomal acid glucosylceramidase"/>
    <property type="match status" value="1"/>
</dbReference>
<dbReference type="GO" id="GO:0004348">
    <property type="term" value="F:glucosylceramidase activity"/>
    <property type="evidence" value="ECO:0007669"/>
    <property type="project" value="UniProtKB-EC"/>
</dbReference>
<comment type="caution">
    <text evidence="16">The sequence shown here is derived from an EMBL/GenBank/DDBJ whole genome shotgun (WGS) entry which is preliminary data.</text>
</comment>
<dbReference type="InterPro" id="IPR033452">
    <property type="entry name" value="GH30_C"/>
</dbReference>
<dbReference type="GO" id="GO:0030163">
    <property type="term" value="P:protein catabolic process"/>
    <property type="evidence" value="ECO:0007669"/>
    <property type="project" value="UniProtKB-ARBA"/>
</dbReference>
<evidence type="ECO:0000256" key="5">
    <source>
        <dbReference type="ARBA" id="ARBA00012658"/>
    </source>
</evidence>
<dbReference type="GO" id="GO:0051246">
    <property type="term" value="P:regulation of protein metabolic process"/>
    <property type="evidence" value="ECO:0007669"/>
    <property type="project" value="UniProtKB-ARBA"/>
</dbReference>
<dbReference type="InterPro" id="IPR033453">
    <property type="entry name" value="Glyco_hydro_30_TIM-barrel"/>
</dbReference>
<evidence type="ECO:0000256" key="12">
    <source>
        <dbReference type="RuleBase" id="RU361188"/>
    </source>
</evidence>
<dbReference type="OrthoDB" id="2160638at2759"/>
<dbReference type="GO" id="GO:0042391">
    <property type="term" value="P:regulation of membrane potential"/>
    <property type="evidence" value="ECO:0007669"/>
    <property type="project" value="UniProtKB-ARBA"/>
</dbReference>
<evidence type="ECO:0000313" key="16">
    <source>
        <dbReference type="EMBL" id="RZC38437.1"/>
    </source>
</evidence>
<keyword evidence="12" id="KW-0326">Glycosidase</keyword>
<dbReference type="PRINTS" id="PR00843">
    <property type="entry name" value="GLHYDRLASE30"/>
</dbReference>
<dbReference type="GO" id="GO:0032006">
    <property type="term" value="P:regulation of TOR signaling"/>
    <property type="evidence" value="ECO:0007669"/>
    <property type="project" value="UniProtKB-ARBA"/>
</dbReference>
<evidence type="ECO:0000256" key="13">
    <source>
        <dbReference type="SAM" id="SignalP"/>
    </source>
</evidence>
<comment type="catalytic activity">
    <reaction evidence="10">
        <text>a beta-D-glucosylceramide + H2O = an N-acyl-sphingoid base + D-glucose</text>
        <dbReference type="Rhea" id="RHEA:81447"/>
        <dbReference type="ChEBI" id="CHEBI:4167"/>
        <dbReference type="ChEBI" id="CHEBI:15377"/>
        <dbReference type="ChEBI" id="CHEBI:83264"/>
        <dbReference type="ChEBI" id="CHEBI:83273"/>
    </reaction>
    <physiologicalReaction direction="left-to-right" evidence="10">
        <dbReference type="Rhea" id="RHEA:81448"/>
    </physiologicalReaction>
</comment>
<sequence>MLVTIFFILMSLSKGLEGCQSRNYGNGGTVCVCNSNYCDTTPKPEKVERPHYLVYTSNKAGWRFNQTTAMFIKTNQIHQNQILVDSSQEFQTIVGWGGAFTDAAGININSLGKEAQENLLKSYFSEDGIEYSLCRVPIGGTDFSTRGYSYDDGDTDEGAQTLTDGNLQLFASAWTAPKWMKTNGGYAGFGFLKEQMYQPWANYFVKFLDNYQKEGIEFWGITTGNEPSLGVVPFMKINSVGWTPTLISKWVLKNLGPTLRKSKYSNIKIMILDDQRLFLPWFVNMALKRNSTREYVDGIAVHWYYDNVFPSILLTRTHENFPEKFILATEACRGDKFGEKDVDLGSWERGESYSNDIIEDMLNWVVGWVDWNMALDLTGGPTYISNFVDSPIIVNASAGEFYKQPMYYNLGHFSKFVPKDSVRIYSSGFDSDVPVVAFRRPDNGTVVVILNKKEQAISAAVVDNLRGTAEMELSPKSITTLLY</sequence>
<dbReference type="GO" id="GO:0006680">
    <property type="term" value="P:glucosylceramide catabolic process"/>
    <property type="evidence" value="ECO:0007669"/>
    <property type="project" value="TreeGrafter"/>
</dbReference>